<reference evidence="2 3" key="1">
    <citation type="journal article" date="2013" name="Proc. Natl. Acad. Sci. U.S.A.">
        <title>Genome of an arbuscular mycorrhizal fungus provides insight into the oldest plant symbiosis.</title>
        <authorList>
            <person name="Tisserant E."/>
            <person name="Malbreil M."/>
            <person name="Kuo A."/>
            <person name="Kohler A."/>
            <person name="Symeonidi A."/>
            <person name="Balestrini R."/>
            <person name="Charron P."/>
            <person name="Duensing N."/>
            <person name="Frei Dit Frey N."/>
            <person name="Gianinazzi-Pearson V."/>
            <person name="Gilbert L.B."/>
            <person name="Handa Y."/>
            <person name="Herr J.R."/>
            <person name="Hijri M."/>
            <person name="Koul R."/>
            <person name="Kawaguchi M."/>
            <person name="Krajinski F."/>
            <person name="Lammers P.J."/>
            <person name="Masclaux F.G."/>
            <person name="Murat C."/>
            <person name="Morin E."/>
            <person name="Ndikumana S."/>
            <person name="Pagni M."/>
            <person name="Petitpierre D."/>
            <person name="Requena N."/>
            <person name="Rosikiewicz P."/>
            <person name="Riley R."/>
            <person name="Saito K."/>
            <person name="San Clemente H."/>
            <person name="Shapiro H."/>
            <person name="van Tuinen D."/>
            <person name="Becard G."/>
            <person name="Bonfante P."/>
            <person name="Paszkowski U."/>
            <person name="Shachar-Hill Y.Y."/>
            <person name="Tuskan G.A."/>
            <person name="Young P.W."/>
            <person name="Sanders I.R."/>
            <person name="Henrissat B."/>
            <person name="Rensing S.A."/>
            <person name="Grigoriev I.V."/>
            <person name="Corradi N."/>
            <person name="Roux C."/>
            <person name="Martin F."/>
        </authorList>
    </citation>
    <scope>NUCLEOTIDE SEQUENCE [LARGE SCALE GENOMIC DNA]</scope>
    <source>
        <strain evidence="2 3">DAOM 197198</strain>
    </source>
</reference>
<dbReference type="Proteomes" id="UP000018888">
    <property type="component" value="Unassembled WGS sequence"/>
</dbReference>
<keyword evidence="1" id="KW-0472">Membrane</keyword>
<protein>
    <submittedName>
        <fullName evidence="2">Uncharacterized protein</fullName>
    </submittedName>
</protein>
<dbReference type="EMBL" id="AUPC02000071">
    <property type="protein sequence ID" value="POG74498.1"/>
    <property type="molecule type" value="Genomic_DNA"/>
</dbReference>
<evidence type="ECO:0000256" key="1">
    <source>
        <dbReference type="SAM" id="Phobius"/>
    </source>
</evidence>
<feature type="transmembrane region" description="Helical" evidence="1">
    <location>
        <begin position="12"/>
        <end position="29"/>
    </location>
</feature>
<reference evidence="2 3" key="2">
    <citation type="journal article" date="2018" name="New Phytol.">
        <title>High intraspecific genome diversity in the model arbuscular mycorrhizal symbiont Rhizophagus irregularis.</title>
        <authorList>
            <person name="Chen E.C.H."/>
            <person name="Morin E."/>
            <person name="Beaudet D."/>
            <person name="Noel J."/>
            <person name="Yildirir G."/>
            <person name="Ndikumana S."/>
            <person name="Charron P."/>
            <person name="St-Onge C."/>
            <person name="Giorgi J."/>
            <person name="Kruger M."/>
            <person name="Marton T."/>
            <person name="Ropars J."/>
            <person name="Grigoriev I.V."/>
            <person name="Hainaut M."/>
            <person name="Henrissat B."/>
            <person name="Roux C."/>
            <person name="Martin F."/>
            <person name="Corradi N."/>
        </authorList>
    </citation>
    <scope>NUCLEOTIDE SEQUENCE [LARGE SCALE GENOMIC DNA]</scope>
    <source>
        <strain evidence="2 3">DAOM 197198</strain>
    </source>
</reference>
<proteinExistence type="predicted"/>
<comment type="caution">
    <text evidence="2">The sequence shown here is derived from an EMBL/GenBank/DDBJ whole genome shotgun (WGS) entry which is preliminary data.</text>
</comment>
<sequence length="69" mass="8366">MTFYQTSIRLLIRHQIIFICIGFVNFMKLPFKVIDGLPLINVNKYLREFVNQNACLYVLYVYCNYLFYI</sequence>
<feature type="transmembrane region" description="Helical" evidence="1">
    <location>
        <begin position="49"/>
        <end position="68"/>
    </location>
</feature>
<organism evidence="2 3">
    <name type="scientific">Rhizophagus irregularis (strain DAOM 181602 / DAOM 197198 / MUCL 43194)</name>
    <name type="common">Arbuscular mycorrhizal fungus</name>
    <name type="synonym">Glomus intraradices</name>
    <dbReference type="NCBI Taxonomy" id="747089"/>
    <lineage>
        <taxon>Eukaryota</taxon>
        <taxon>Fungi</taxon>
        <taxon>Fungi incertae sedis</taxon>
        <taxon>Mucoromycota</taxon>
        <taxon>Glomeromycotina</taxon>
        <taxon>Glomeromycetes</taxon>
        <taxon>Glomerales</taxon>
        <taxon>Glomeraceae</taxon>
        <taxon>Rhizophagus</taxon>
    </lineage>
</organism>
<accession>A0A2P4QA71</accession>
<evidence type="ECO:0000313" key="3">
    <source>
        <dbReference type="Proteomes" id="UP000018888"/>
    </source>
</evidence>
<dbReference type="AlphaFoldDB" id="A0A2P4QA71"/>
<gene>
    <name evidence="2" type="ORF">GLOIN_2v1045623</name>
</gene>
<name>A0A2P4QA71_RHIID</name>
<evidence type="ECO:0000313" key="2">
    <source>
        <dbReference type="EMBL" id="POG74498.1"/>
    </source>
</evidence>
<keyword evidence="3" id="KW-1185">Reference proteome</keyword>
<keyword evidence="1" id="KW-0812">Transmembrane</keyword>
<keyword evidence="1" id="KW-1133">Transmembrane helix</keyword>